<dbReference type="GO" id="GO:0005852">
    <property type="term" value="C:eukaryotic translation initiation factor 3 complex"/>
    <property type="evidence" value="ECO:0000318"/>
    <property type="project" value="GO_Central"/>
</dbReference>
<evidence type="ECO:0000256" key="5">
    <source>
        <dbReference type="HAMAP-Rule" id="MF_03012"/>
    </source>
</evidence>
<dbReference type="GO" id="GO:0033290">
    <property type="term" value="C:eukaryotic 48S preinitiation complex"/>
    <property type="evidence" value="ECO:0007669"/>
    <property type="project" value="UniProtKB-UniRule"/>
</dbReference>
<dbReference type="Pfam" id="PF18005">
    <property type="entry name" value="eIF3m_C_helix"/>
    <property type="match status" value="1"/>
</dbReference>
<dbReference type="EnsemblPlants" id="Pp3c14_18640V3.1">
    <property type="protein sequence ID" value="Pp3c14_18640V3.1"/>
    <property type="gene ID" value="Pp3c14_18640"/>
</dbReference>
<evidence type="ECO:0000256" key="1">
    <source>
        <dbReference type="ARBA" id="ARBA00008482"/>
    </source>
</evidence>
<comment type="subunit">
    <text evidence="5">Component of the eukaryotic translation initiation factor 3 (eIF-3) complex.</text>
</comment>
<dbReference type="Pfam" id="PF01399">
    <property type="entry name" value="PCI"/>
    <property type="match status" value="1"/>
</dbReference>
<dbReference type="InterPro" id="IPR045237">
    <property type="entry name" value="COPS7/eIF3m"/>
</dbReference>
<keyword evidence="9" id="KW-1185">Reference proteome</keyword>
<gene>
    <name evidence="8" type="primary">LOC112291821</name>
    <name evidence="7" type="ORF">PHYPA_018683</name>
</gene>
<proteinExistence type="inferred from homology"/>
<dbReference type="GeneID" id="112291821"/>
<comment type="similarity">
    <text evidence="1">Belongs to the CSN7/EIF3M family. CSN7 subfamily.</text>
</comment>
<reference evidence="7 9" key="2">
    <citation type="journal article" date="2018" name="Plant J.">
        <title>The Physcomitrella patens chromosome-scale assembly reveals moss genome structure and evolution.</title>
        <authorList>
            <person name="Lang D."/>
            <person name="Ullrich K.K."/>
            <person name="Murat F."/>
            <person name="Fuchs J."/>
            <person name="Jenkins J."/>
            <person name="Haas F.B."/>
            <person name="Piednoel M."/>
            <person name="Gundlach H."/>
            <person name="Van Bel M."/>
            <person name="Meyberg R."/>
            <person name="Vives C."/>
            <person name="Morata J."/>
            <person name="Symeonidi A."/>
            <person name="Hiss M."/>
            <person name="Muchero W."/>
            <person name="Kamisugi Y."/>
            <person name="Saleh O."/>
            <person name="Blanc G."/>
            <person name="Decker E.L."/>
            <person name="van Gessel N."/>
            <person name="Grimwood J."/>
            <person name="Hayes R.D."/>
            <person name="Graham S.W."/>
            <person name="Gunter L.E."/>
            <person name="McDaniel S.F."/>
            <person name="Hoernstein S.N.W."/>
            <person name="Larsson A."/>
            <person name="Li F.W."/>
            <person name="Perroud P.F."/>
            <person name="Phillips J."/>
            <person name="Ranjan P."/>
            <person name="Rokshar D.S."/>
            <person name="Rothfels C.J."/>
            <person name="Schneider L."/>
            <person name="Shu S."/>
            <person name="Stevenson D.W."/>
            <person name="Thummler F."/>
            <person name="Tillich M."/>
            <person name="Villarreal Aguilar J.C."/>
            <person name="Widiez T."/>
            <person name="Wong G.K."/>
            <person name="Wymore A."/>
            <person name="Zhang Y."/>
            <person name="Zimmer A.D."/>
            <person name="Quatrano R.S."/>
            <person name="Mayer K.F.X."/>
            <person name="Goodstein D."/>
            <person name="Casacuberta J.M."/>
            <person name="Vandepoele K."/>
            <person name="Reski R."/>
            <person name="Cuming A.C."/>
            <person name="Tuskan G.A."/>
            <person name="Maumus F."/>
            <person name="Salse J."/>
            <person name="Schmutz J."/>
            <person name="Rensing S.A."/>
        </authorList>
    </citation>
    <scope>NUCLEOTIDE SEQUENCE [LARGE SCALE GENOMIC DNA]</scope>
    <source>
        <strain evidence="8 9">cv. Gransden 2004</strain>
    </source>
</reference>
<name>A0A2K1JI98_PHYPA</name>
<dbReference type="STRING" id="3218.A0A2K1JI98"/>
<dbReference type="GO" id="GO:0071541">
    <property type="term" value="C:eukaryotic translation initiation factor 3 complex, eIF3m"/>
    <property type="evidence" value="ECO:0007669"/>
    <property type="project" value="UniProtKB-UniRule"/>
</dbReference>
<keyword evidence="2 5" id="KW-0963">Cytoplasm</keyword>
<dbReference type="InterPro" id="IPR000717">
    <property type="entry name" value="PCI_dom"/>
</dbReference>
<accession>A0A2K1JI98</accession>
<evidence type="ECO:0000256" key="3">
    <source>
        <dbReference type="ARBA" id="ARBA00022540"/>
    </source>
</evidence>
<evidence type="ECO:0000256" key="2">
    <source>
        <dbReference type="ARBA" id="ARBA00022490"/>
    </source>
</evidence>
<dbReference type="GO" id="GO:0002183">
    <property type="term" value="P:cytoplasmic translational initiation"/>
    <property type="evidence" value="ECO:0000318"/>
    <property type="project" value="GO_Central"/>
</dbReference>
<dbReference type="EMBL" id="ABEU02000014">
    <property type="protein sequence ID" value="PNR41280.1"/>
    <property type="molecule type" value="Genomic_DNA"/>
</dbReference>
<dbReference type="OrthoDB" id="10267031at2759"/>
<dbReference type="PROSITE" id="PS50250">
    <property type="entry name" value="PCI"/>
    <property type="match status" value="1"/>
</dbReference>
<dbReference type="InterPro" id="IPR040750">
    <property type="entry name" value="eIF3m_C_helix"/>
</dbReference>
<dbReference type="PaxDb" id="3218-PP1S34_11V6.1"/>
<feature type="domain" description="PCI" evidence="6">
    <location>
        <begin position="196"/>
        <end position="373"/>
    </location>
</feature>
<keyword evidence="4 5" id="KW-0648">Protein biosynthesis</keyword>
<dbReference type="Gramene" id="Pp3c14_18645V3.1">
    <property type="protein sequence ID" value="Pp3c14_18645V3.1"/>
    <property type="gene ID" value="Pp3c14_18645"/>
</dbReference>
<dbReference type="GO" id="GO:0001732">
    <property type="term" value="P:formation of cytoplasmic translation initiation complex"/>
    <property type="evidence" value="ECO:0007669"/>
    <property type="project" value="UniProtKB-UniRule"/>
</dbReference>
<dbReference type="PANTHER" id="PTHR15350:SF2">
    <property type="entry name" value="EUKARYOTIC TRANSLATION INITIATION FACTOR 3 SUBUNIT M"/>
    <property type="match status" value="1"/>
</dbReference>
<dbReference type="Proteomes" id="UP000006727">
    <property type="component" value="Chromosome 14"/>
</dbReference>
<dbReference type="Gramene" id="Pp3c14_18640V3.1">
    <property type="protein sequence ID" value="Pp3c14_18640V3.1"/>
    <property type="gene ID" value="Pp3c14_18640"/>
</dbReference>
<dbReference type="GO" id="GO:0016282">
    <property type="term" value="C:eukaryotic 43S preinitiation complex"/>
    <property type="evidence" value="ECO:0007669"/>
    <property type="project" value="UniProtKB-UniRule"/>
</dbReference>
<comment type="function">
    <text evidence="5">Component of the eukaryotic translation initiation factor 3 (eIF-3) complex, which is involved in protein synthesis of a specialized repertoire of mRNAs and, together with other initiation factors, stimulates binding of mRNA and methionyl-tRNAi to the 40S ribosome. The eIF-3 complex specifically targets and initiates translation of a subset of mRNAs involved in cell proliferation.</text>
</comment>
<dbReference type="HAMAP" id="MF_03012">
    <property type="entry name" value="eIF3m"/>
    <property type="match status" value="1"/>
</dbReference>
<dbReference type="PANTHER" id="PTHR15350">
    <property type="entry name" value="COP9 SIGNALOSOME COMPLEX SUBUNIT 7/DENDRITIC CELL PROTEIN GA17"/>
    <property type="match status" value="1"/>
</dbReference>
<protein>
    <recommendedName>
        <fullName evidence="5">Eukaryotic translation initiation factor 3 subunit M</fullName>
        <shortName evidence="5">eIF3m</shortName>
    </recommendedName>
</protein>
<keyword evidence="3 5" id="KW-0396">Initiation factor</keyword>
<dbReference type="OMA" id="VCLKALW"/>
<evidence type="ECO:0000259" key="6">
    <source>
        <dbReference type="PROSITE" id="PS50250"/>
    </source>
</evidence>
<dbReference type="InterPro" id="IPR027528">
    <property type="entry name" value="eIF3m"/>
</dbReference>
<reference evidence="7 9" key="1">
    <citation type="journal article" date="2008" name="Science">
        <title>The Physcomitrella genome reveals evolutionary insights into the conquest of land by plants.</title>
        <authorList>
            <person name="Rensing S."/>
            <person name="Lang D."/>
            <person name="Zimmer A."/>
            <person name="Terry A."/>
            <person name="Salamov A."/>
            <person name="Shapiro H."/>
            <person name="Nishiyama T."/>
            <person name="Perroud P.-F."/>
            <person name="Lindquist E."/>
            <person name="Kamisugi Y."/>
            <person name="Tanahashi T."/>
            <person name="Sakakibara K."/>
            <person name="Fujita T."/>
            <person name="Oishi K."/>
            <person name="Shin-I T."/>
            <person name="Kuroki Y."/>
            <person name="Toyoda A."/>
            <person name="Suzuki Y."/>
            <person name="Hashimoto A."/>
            <person name="Yamaguchi K."/>
            <person name="Sugano A."/>
            <person name="Kohara Y."/>
            <person name="Fujiyama A."/>
            <person name="Anterola A."/>
            <person name="Aoki S."/>
            <person name="Ashton N."/>
            <person name="Barbazuk W.B."/>
            <person name="Barker E."/>
            <person name="Bennetzen J."/>
            <person name="Bezanilla M."/>
            <person name="Blankenship R."/>
            <person name="Cho S.H."/>
            <person name="Dutcher S."/>
            <person name="Estelle M."/>
            <person name="Fawcett J.A."/>
            <person name="Gundlach H."/>
            <person name="Hanada K."/>
            <person name="Heyl A."/>
            <person name="Hicks K.A."/>
            <person name="Hugh J."/>
            <person name="Lohr M."/>
            <person name="Mayer K."/>
            <person name="Melkozernov A."/>
            <person name="Murata T."/>
            <person name="Nelson D."/>
            <person name="Pils B."/>
            <person name="Prigge M."/>
            <person name="Reiss B."/>
            <person name="Renner T."/>
            <person name="Rombauts S."/>
            <person name="Rushton P."/>
            <person name="Sanderfoot A."/>
            <person name="Schween G."/>
            <person name="Shiu S.-H."/>
            <person name="Stueber K."/>
            <person name="Theodoulou F.L."/>
            <person name="Tu H."/>
            <person name="Van de Peer Y."/>
            <person name="Verrier P.J."/>
            <person name="Waters E."/>
            <person name="Wood A."/>
            <person name="Yang L."/>
            <person name="Cove D."/>
            <person name="Cuming A."/>
            <person name="Hasebe M."/>
            <person name="Lucas S."/>
            <person name="Mishler D.B."/>
            <person name="Reski R."/>
            <person name="Grigoriev I."/>
            <person name="Quatrano R.S."/>
            <person name="Boore J.L."/>
        </authorList>
    </citation>
    <scope>NUCLEOTIDE SEQUENCE [LARGE SCALE GENOMIC DNA]</scope>
    <source>
        <strain evidence="8 9">cv. Gransden 2004</strain>
    </source>
</reference>
<dbReference type="EnsemblPlants" id="Pp3c14_18645V3.1">
    <property type="protein sequence ID" value="Pp3c14_18645V3.1"/>
    <property type="gene ID" value="Pp3c14_18645"/>
</dbReference>
<evidence type="ECO:0000313" key="9">
    <source>
        <dbReference type="Proteomes" id="UP000006727"/>
    </source>
</evidence>
<organism evidence="7">
    <name type="scientific">Physcomitrium patens</name>
    <name type="common">Spreading-leaved earth moss</name>
    <name type="synonym">Physcomitrella patens</name>
    <dbReference type="NCBI Taxonomy" id="3218"/>
    <lineage>
        <taxon>Eukaryota</taxon>
        <taxon>Viridiplantae</taxon>
        <taxon>Streptophyta</taxon>
        <taxon>Embryophyta</taxon>
        <taxon>Bryophyta</taxon>
        <taxon>Bryophytina</taxon>
        <taxon>Bryopsida</taxon>
        <taxon>Funariidae</taxon>
        <taxon>Funariales</taxon>
        <taxon>Funariaceae</taxon>
        <taxon>Physcomitrium</taxon>
    </lineage>
</organism>
<comment type="similarity">
    <text evidence="5">Belongs to the eIF-3 subunit M family.</text>
</comment>
<dbReference type="SMART" id="SM00088">
    <property type="entry name" value="PINT"/>
    <property type="match status" value="1"/>
</dbReference>
<evidence type="ECO:0000256" key="4">
    <source>
        <dbReference type="ARBA" id="ARBA00022917"/>
    </source>
</evidence>
<dbReference type="GO" id="GO:0003743">
    <property type="term" value="F:translation initiation factor activity"/>
    <property type="evidence" value="ECO:0007669"/>
    <property type="project" value="UniProtKB-UniRule"/>
</dbReference>
<comment type="subcellular location">
    <subcellularLocation>
        <location evidence="5">Cytoplasm</location>
    </subcellularLocation>
</comment>
<evidence type="ECO:0000313" key="7">
    <source>
        <dbReference type="EMBL" id="PNR41280.1"/>
    </source>
</evidence>
<dbReference type="RefSeq" id="XP_024395499.1">
    <property type="nucleotide sequence ID" value="XM_024539731.2"/>
</dbReference>
<dbReference type="AlphaFoldDB" id="A0A2K1JI98"/>
<evidence type="ECO:0000313" key="8">
    <source>
        <dbReference type="EnsemblPlants" id="Pp3c14_18640V3.1"/>
    </source>
</evidence>
<sequence>MTTLLETSEEEPTMAVARTIAELAWSQGGPDIAGPAVAQYCNEAQVYLFDRRYPDLVNLLLTSADLVLANASEKDMECIFTVISNLVSKAQSPDDALAMADQIANKLTVQPVDKPVSRLKILFHLYNVLENPYGRFLIFKRVLKLAVAGKVTELIVPTFKRMDTFIHEWNISKSDKRDVFLSATNILKEQKGYVKDSYTFLFKYLQTFAGEDKSTLSEAKEEAVRAIIEFVKSPDMFQKHRSGDQSVYLCDLLDMPAVKQLEKDTKYAPVYRLLEIFLTGRLSNYLDFHGADSNTLKTYGLVHEECVTKMRLMSLVGLATAGSGEVSYAVIRDTLKVADDEVEYWVVRAIAAKLLEAKMDQLRQVVIIGRCTERVFGPAQWQELRRGLAGWKENISNVSRIIAHAKLSQGGIPQGLQA</sequence>
<reference evidence="8" key="3">
    <citation type="submission" date="2020-12" db="UniProtKB">
        <authorList>
            <consortium name="EnsemblPlants"/>
        </authorList>
    </citation>
    <scope>IDENTIFICATION</scope>
</reference>